<organism evidence="9 10">
    <name type="scientific">Pseudolabrys taiwanensis</name>
    <dbReference type="NCBI Taxonomy" id="331696"/>
    <lineage>
        <taxon>Bacteria</taxon>
        <taxon>Pseudomonadati</taxon>
        <taxon>Pseudomonadota</taxon>
        <taxon>Alphaproteobacteria</taxon>
        <taxon>Hyphomicrobiales</taxon>
        <taxon>Xanthobacteraceae</taxon>
        <taxon>Pseudolabrys</taxon>
    </lineage>
</organism>
<keyword evidence="3 6" id="KW-0285">Flavoprotein</keyword>
<dbReference type="Gene3D" id="3.30.560.10">
    <property type="entry name" value="Glucose Oxidase, domain 3"/>
    <property type="match status" value="1"/>
</dbReference>
<gene>
    <name evidence="9" type="ORF">DW352_10530</name>
</gene>
<protein>
    <submittedName>
        <fullName evidence="9">Choline dehydrogenase</fullName>
        <ecNumber evidence="9">1.1.99.1</ecNumber>
    </submittedName>
</protein>
<dbReference type="Gene3D" id="3.50.50.60">
    <property type="entry name" value="FAD/NAD(P)-binding domain"/>
    <property type="match status" value="1"/>
</dbReference>
<dbReference type="InterPro" id="IPR036188">
    <property type="entry name" value="FAD/NAD-bd_sf"/>
</dbReference>
<dbReference type="PROSITE" id="PS00624">
    <property type="entry name" value="GMC_OXRED_2"/>
    <property type="match status" value="1"/>
</dbReference>
<dbReference type="InterPro" id="IPR007867">
    <property type="entry name" value="GMC_OxRtase_C"/>
</dbReference>
<dbReference type="Proteomes" id="UP000254889">
    <property type="component" value="Chromosome"/>
</dbReference>
<comment type="cofactor">
    <cofactor evidence="1 5">
        <name>FAD</name>
        <dbReference type="ChEBI" id="CHEBI:57692"/>
    </cofactor>
</comment>
<dbReference type="SUPFAM" id="SSF51905">
    <property type="entry name" value="FAD/NAD(P)-binding domain"/>
    <property type="match status" value="1"/>
</dbReference>
<dbReference type="EMBL" id="CP031417">
    <property type="protein sequence ID" value="AXK80905.1"/>
    <property type="molecule type" value="Genomic_DNA"/>
</dbReference>
<dbReference type="RefSeq" id="WP_115691003.1">
    <property type="nucleotide sequence ID" value="NZ_CP031417.1"/>
</dbReference>
<dbReference type="PIRSF" id="PIRSF000137">
    <property type="entry name" value="Alcohol_oxidase"/>
    <property type="match status" value="1"/>
</dbReference>
<evidence type="ECO:0000259" key="8">
    <source>
        <dbReference type="PROSITE" id="PS00624"/>
    </source>
</evidence>
<evidence type="ECO:0000256" key="2">
    <source>
        <dbReference type="ARBA" id="ARBA00010790"/>
    </source>
</evidence>
<dbReference type="EC" id="1.1.99.1" evidence="9"/>
<keyword evidence="4 5" id="KW-0274">FAD</keyword>
<evidence type="ECO:0000256" key="1">
    <source>
        <dbReference type="ARBA" id="ARBA00001974"/>
    </source>
</evidence>
<feature type="domain" description="Glucose-methanol-choline oxidoreductase N-terminal" evidence="8">
    <location>
        <begin position="254"/>
        <end position="268"/>
    </location>
</feature>
<evidence type="ECO:0000313" key="9">
    <source>
        <dbReference type="EMBL" id="AXK80905.1"/>
    </source>
</evidence>
<dbReference type="PANTHER" id="PTHR11552:SF147">
    <property type="entry name" value="CHOLINE DEHYDROGENASE, MITOCHONDRIAL"/>
    <property type="match status" value="1"/>
</dbReference>
<evidence type="ECO:0000256" key="6">
    <source>
        <dbReference type="RuleBase" id="RU003968"/>
    </source>
</evidence>
<keyword evidence="10" id="KW-1185">Reference proteome</keyword>
<dbReference type="InterPro" id="IPR012132">
    <property type="entry name" value="GMC_OxRdtase"/>
</dbReference>
<evidence type="ECO:0000313" key="10">
    <source>
        <dbReference type="Proteomes" id="UP000254889"/>
    </source>
</evidence>
<dbReference type="Pfam" id="PF05199">
    <property type="entry name" value="GMC_oxred_C"/>
    <property type="match status" value="1"/>
</dbReference>
<evidence type="ECO:0000256" key="3">
    <source>
        <dbReference type="ARBA" id="ARBA00022630"/>
    </source>
</evidence>
<sequence>MSASFDYVIVGAGSAGCTLANRLSADGRTRVLLLEAGGWDRHPLIKLPLGWGKVLLDRMYDWGYDTEPEATMGGRRIEVARGKVIGGSSSINAMAYVRGNRADYERWASRGLPDWSYDKVLPYFRKQESWEGGASEFRGGNGPLGTRKARYKDPLVDAYLAGAQEMGYALNDDYNGATQDGFGRMQMTLRNGHRESAATGYLHPVLDRSNLTVRTDSLVTRVVFDGTRAVGIEYIHKGERRFVAAEREVILSGGAINSPQVLMLSGIGDPDELAEHNIAVKAALPGVGKNLQDHLAALLIYGRRDESPLLHHMRYDRLLWTLGQGMFAGKGFATELPGGITAFIKTSPDEPIPDIQLLFIAGSLAAKPYLPPFSQPFADSFACRIVLLRPESRGSITLASANPSMHPRIKQGLLSVDRDWRKLSAGIRIFRELAQLPRLAPYVAREIGPGADVTSDDGLEAYVRKTGVTAHHPCGTCRMGTDENAVVDSELRVRGVEGLRVVDASVFPDLVGGNINGPVIMVAEKAADMIIAASA</sequence>
<proteinExistence type="inferred from homology"/>
<dbReference type="GO" id="GO:0050660">
    <property type="term" value="F:flavin adenine dinucleotide binding"/>
    <property type="evidence" value="ECO:0007669"/>
    <property type="project" value="InterPro"/>
</dbReference>
<dbReference type="Pfam" id="PF00732">
    <property type="entry name" value="GMC_oxred_N"/>
    <property type="match status" value="1"/>
</dbReference>
<dbReference type="OrthoDB" id="9785276at2"/>
<keyword evidence="9" id="KW-0560">Oxidoreductase</keyword>
<evidence type="ECO:0000256" key="4">
    <source>
        <dbReference type="ARBA" id="ARBA00022827"/>
    </source>
</evidence>
<feature type="binding site" evidence="5">
    <location>
        <position position="84"/>
    </location>
    <ligand>
        <name>FAD</name>
        <dbReference type="ChEBI" id="CHEBI:57692"/>
    </ligand>
</feature>
<dbReference type="SUPFAM" id="SSF54373">
    <property type="entry name" value="FAD-linked reductases, C-terminal domain"/>
    <property type="match status" value="1"/>
</dbReference>
<evidence type="ECO:0000256" key="5">
    <source>
        <dbReference type="PIRSR" id="PIRSR000137-2"/>
    </source>
</evidence>
<dbReference type="AlphaFoldDB" id="A0A345ZVF8"/>
<feature type="binding site" evidence="5">
    <location>
        <position position="219"/>
    </location>
    <ligand>
        <name>FAD</name>
        <dbReference type="ChEBI" id="CHEBI:57692"/>
    </ligand>
</feature>
<dbReference type="PANTHER" id="PTHR11552">
    <property type="entry name" value="GLUCOSE-METHANOL-CHOLINE GMC OXIDOREDUCTASE"/>
    <property type="match status" value="1"/>
</dbReference>
<dbReference type="PROSITE" id="PS00623">
    <property type="entry name" value="GMC_OXRED_1"/>
    <property type="match status" value="1"/>
</dbReference>
<dbReference type="InterPro" id="IPR000172">
    <property type="entry name" value="GMC_OxRdtase_N"/>
</dbReference>
<evidence type="ECO:0000259" key="7">
    <source>
        <dbReference type="PROSITE" id="PS00623"/>
    </source>
</evidence>
<reference evidence="9 10" key="1">
    <citation type="submission" date="2018-07" db="EMBL/GenBank/DDBJ databases">
        <authorList>
            <person name="Quirk P.G."/>
            <person name="Krulwich T.A."/>
        </authorList>
    </citation>
    <scope>NUCLEOTIDE SEQUENCE [LARGE SCALE GENOMIC DNA]</scope>
    <source>
        <strain evidence="9 10">CC-BB4</strain>
    </source>
</reference>
<feature type="domain" description="Glucose-methanol-choline oxidoreductase N-terminal" evidence="7">
    <location>
        <begin position="82"/>
        <end position="105"/>
    </location>
</feature>
<dbReference type="GO" id="GO:0008812">
    <property type="term" value="F:choline dehydrogenase activity"/>
    <property type="evidence" value="ECO:0007669"/>
    <property type="project" value="UniProtKB-EC"/>
</dbReference>
<comment type="similarity">
    <text evidence="2 6">Belongs to the GMC oxidoreductase family.</text>
</comment>
<name>A0A345ZVF8_9HYPH</name>
<accession>A0A345ZVF8</accession>
<dbReference type="KEGG" id="ptaw:DW352_10530"/>
<dbReference type="NCBIfam" id="NF002550">
    <property type="entry name" value="PRK02106.1"/>
    <property type="match status" value="1"/>
</dbReference>